<keyword evidence="5" id="KW-0547">Nucleotide-binding</keyword>
<dbReference type="GO" id="GO:0046983">
    <property type="term" value="F:protein dimerization activity"/>
    <property type="evidence" value="ECO:0007669"/>
    <property type="project" value="InterPro"/>
</dbReference>
<evidence type="ECO:0000256" key="3">
    <source>
        <dbReference type="ARBA" id="ARBA00022553"/>
    </source>
</evidence>
<dbReference type="InterPro" id="IPR019734">
    <property type="entry name" value="TPR_rpt"/>
</dbReference>
<name>A0A2S7WYU2_9FLAO</name>
<proteinExistence type="predicted"/>
<evidence type="ECO:0000256" key="1">
    <source>
        <dbReference type="ARBA" id="ARBA00000085"/>
    </source>
</evidence>
<dbReference type="Pfam" id="PF13181">
    <property type="entry name" value="TPR_8"/>
    <property type="match status" value="1"/>
</dbReference>
<keyword evidence="9" id="KW-1133">Transmembrane helix</keyword>
<keyword evidence="12" id="KW-1185">Reference proteome</keyword>
<dbReference type="EC" id="2.7.13.3" evidence="2"/>
<dbReference type="SUPFAM" id="SSF55874">
    <property type="entry name" value="ATPase domain of HSP90 chaperone/DNA topoisomerase II/histidine kinase"/>
    <property type="match status" value="1"/>
</dbReference>
<evidence type="ECO:0000256" key="4">
    <source>
        <dbReference type="ARBA" id="ARBA00022679"/>
    </source>
</evidence>
<gene>
    <name evidence="11" type="ORF">BTO16_09185</name>
</gene>
<feature type="transmembrane region" description="Helical" evidence="9">
    <location>
        <begin position="399"/>
        <end position="418"/>
    </location>
</feature>
<dbReference type="PANTHER" id="PTHR24421:SF10">
    <property type="entry name" value="NITRATE_NITRITE SENSOR PROTEIN NARQ"/>
    <property type="match status" value="1"/>
</dbReference>
<protein>
    <recommendedName>
        <fullName evidence="2">histidine kinase</fullName>
        <ecNumber evidence="2">2.7.13.3</ecNumber>
    </recommendedName>
</protein>
<accession>A0A2S7WYU2</accession>
<feature type="domain" description="Histidine kinase" evidence="10">
    <location>
        <begin position="447"/>
        <end position="630"/>
    </location>
</feature>
<reference evidence="11 12" key="1">
    <citation type="submission" date="2016-12" db="EMBL/GenBank/DDBJ databases">
        <title>Trade-off between light-utilization and light-protection in marine flavobacteria.</title>
        <authorList>
            <person name="Kumagai Y."/>
            <person name="Yoshizawa S."/>
            <person name="Kogure K."/>
            <person name="Iwasaki W."/>
        </authorList>
    </citation>
    <scope>NUCLEOTIDE SEQUENCE [LARGE SCALE GENOMIC DNA]</scope>
    <source>
        <strain evidence="11 12">ATCC 43844</strain>
    </source>
</reference>
<dbReference type="OrthoDB" id="9778366at2"/>
<dbReference type="GO" id="GO:0005524">
    <property type="term" value="F:ATP binding"/>
    <property type="evidence" value="ECO:0007669"/>
    <property type="project" value="UniProtKB-KW"/>
</dbReference>
<evidence type="ECO:0000313" key="11">
    <source>
        <dbReference type="EMBL" id="PQJ82739.1"/>
    </source>
</evidence>
<dbReference type="SUPFAM" id="SSF48452">
    <property type="entry name" value="TPR-like"/>
    <property type="match status" value="2"/>
</dbReference>
<evidence type="ECO:0000313" key="12">
    <source>
        <dbReference type="Proteomes" id="UP000239068"/>
    </source>
</evidence>
<dbReference type="SMART" id="SM00387">
    <property type="entry name" value="HATPase_c"/>
    <property type="match status" value="1"/>
</dbReference>
<evidence type="ECO:0000259" key="10">
    <source>
        <dbReference type="PROSITE" id="PS50109"/>
    </source>
</evidence>
<dbReference type="Gene3D" id="3.30.565.10">
    <property type="entry name" value="Histidine kinase-like ATPase, C-terminal domain"/>
    <property type="match status" value="1"/>
</dbReference>
<dbReference type="EMBL" id="MSCM01000001">
    <property type="protein sequence ID" value="PQJ82739.1"/>
    <property type="molecule type" value="Genomic_DNA"/>
</dbReference>
<dbReference type="Gene3D" id="1.25.40.10">
    <property type="entry name" value="Tetratricopeptide repeat domain"/>
    <property type="match status" value="3"/>
</dbReference>
<dbReference type="RefSeq" id="WP_105021289.1">
    <property type="nucleotide sequence ID" value="NZ_MSCM01000001.1"/>
</dbReference>
<dbReference type="Pfam" id="PF02518">
    <property type="entry name" value="HATPase_c"/>
    <property type="match status" value="1"/>
</dbReference>
<evidence type="ECO:0000256" key="6">
    <source>
        <dbReference type="ARBA" id="ARBA00022777"/>
    </source>
</evidence>
<sequence length="632" mass="72954">MKKQLLYFFCIFLIQISFAQRIIESSSTVSVETINTNYKRGLEFLEKDNFTEALKAISSGLEASKKIKNTNLTAFGYQYLGDYYNQIKNYYEAIENLKTALSIFVDLKNQEEVYNCSFKLARLYYNISEYDKSLDSYFKTLNTAEIHKNELQIADNLKKIGEVYLITPDLEVARINFNKALVIYKKLNNEKGIIENLTNLGVTYQKEGGNKNNDAPLLLKAISLYKEGLDRIKNGDFKRNKSIFLGNIGSSFRRLKKYDESLQYLLKALDLKVEMQDYSSAAHTCNDISETFIEMNNLTKAREFALKAIEYSEGLNIHQERYAFYLMSKIDYETGSFKSAHNYLKKYHQIQDSLFSVQKIANINDLQIKYETEKKNLKIEAQQSNIALLASKNRNKNQWLLFGGIGLLSIFVITLLYYSRNTAKKEIVQQEKFSQALLQSQEEERTRIARELHDSVGQQLTLIKRKAQNLQQDELTILTNKALEEVRSISRDLYPALLKELGLTESIVQLINEYDEQTDLFFTMDIDMIDAYFTETTSLNFYRLLQECLTNILKHAKAKSVTISIKKEHKNIIAFISDNGKGFNVDENKKKNSLGLKTIFERIKIMNGNISIDSELNKGTSFIFSIPSKNES</sequence>
<keyword evidence="8" id="KW-0902">Two-component regulatory system</keyword>
<dbReference type="CDD" id="cd16917">
    <property type="entry name" value="HATPase_UhpB-NarQ-NarX-like"/>
    <property type="match status" value="1"/>
</dbReference>
<comment type="catalytic activity">
    <reaction evidence="1">
        <text>ATP + protein L-histidine = ADP + protein N-phospho-L-histidine.</text>
        <dbReference type="EC" id="2.7.13.3"/>
    </reaction>
</comment>
<dbReference type="PANTHER" id="PTHR24421">
    <property type="entry name" value="NITRATE/NITRITE SENSOR PROTEIN NARX-RELATED"/>
    <property type="match status" value="1"/>
</dbReference>
<dbReference type="InterPro" id="IPR003594">
    <property type="entry name" value="HATPase_dom"/>
</dbReference>
<dbReference type="Proteomes" id="UP000239068">
    <property type="component" value="Unassembled WGS sequence"/>
</dbReference>
<dbReference type="Pfam" id="PF07730">
    <property type="entry name" value="HisKA_3"/>
    <property type="match status" value="1"/>
</dbReference>
<keyword evidence="6" id="KW-0418">Kinase</keyword>
<keyword evidence="9" id="KW-0812">Transmembrane</keyword>
<evidence type="ECO:0000256" key="7">
    <source>
        <dbReference type="ARBA" id="ARBA00022840"/>
    </source>
</evidence>
<evidence type="ECO:0000256" key="5">
    <source>
        <dbReference type="ARBA" id="ARBA00022741"/>
    </source>
</evidence>
<comment type="caution">
    <text evidence="11">The sequence shown here is derived from an EMBL/GenBank/DDBJ whole genome shotgun (WGS) entry which is preliminary data.</text>
</comment>
<dbReference type="SMART" id="SM00028">
    <property type="entry name" value="TPR"/>
    <property type="match status" value="5"/>
</dbReference>
<dbReference type="InterPro" id="IPR011990">
    <property type="entry name" value="TPR-like_helical_dom_sf"/>
</dbReference>
<dbReference type="InterPro" id="IPR036890">
    <property type="entry name" value="HATPase_C_sf"/>
</dbReference>
<keyword evidence="9" id="KW-0472">Membrane</keyword>
<evidence type="ECO:0000256" key="8">
    <source>
        <dbReference type="ARBA" id="ARBA00023012"/>
    </source>
</evidence>
<keyword evidence="4" id="KW-0808">Transferase</keyword>
<dbReference type="GO" id="GO:0000155">
    <property type="term" value="F:phosphorelay sensor kinase activity"/>
    <property type="evidence" value="ECO:0007669"/>
    <property type="project" value="InterPro"/>
</dbReference>
<keyword evidence="7" id="KW-0067">ATP-binding</keyword>
<dbReference type="GO" id="GO:0016020">
    <property type="term" value="C:membrane"/>
    <property type="evidence" value="ECO:0007669"/>
    <property type="project" value="InterPro"/>
</dbReference>
<dbReference type="InterPro" id="IPR005467">
    <property type="entry name" value="His_kinase_dom"/>
</dbReference>
<dbReference type="Gene3D" id="1.20.5.1930">
    <property type="match status" value="1"/>
</dbReference>
<evidence type="ECO:0000256" key="9">
    <source>
        <dbReference type="SAM" id="Phobius"/>
    </source>
</evidence>
<dbReference type="AlphaFoldDB" id="A0A2S7WYU2"/>
<dbReference type="InterPro" id="IPR011712">
    <property type="entry name" value="Sig_transdc_His_kin_sub3_dim/P"/>
</dbReference>
<dbReference type="InterPro" id="IPR050482">
    <property type="entry name" value="Sensor_HK_TwoCompSys"/>
</dbReference>
<organism evidence="11 12">
    <name type="scientific">Polaribacter glomeratus</name>
    <dbReference type="NCBI Taxonomy" id="102"/>
    <lineage>
        <taxon>Bacteria</taxon>
        <taxon>Pseudomonadati</taxon>
        <taxon>Bacteroidota</taxon>
        <taxon>Flavobacteriia</taxon>
        <taxon>Flavobacteriales</taxon>
        <taxon>Flavobacteriaceae</taxon>
    </lineage>
</organism>
<keyword evidence="3" id="KW-0597">Phosphoprotein</keyword>
<dbReference type="PROSITE" id="PS50109">
    <property type="entry name" value="HIS_KIN"/>
    <property type="match status" value="1"/>
</dbReference>
<evidence type="ECO:0000256" key="2">
    <source>
        <dbReference type="ARBA" id="ARBA00012438"/>
    </source>
</evidence>